<keyword evidence="5" id="KW-1185">Reference proteome</keyword>
<sequence length="614" mass="70746">MERPSYSASPVDELPQYYSDIRDEYVQASFRNFDNGQNFEHFDRQTRDPNVKNFCIDFGDDDAWAAFNLESSSYSKLISTPRPPHLHTRWINIWMPYMQKSTLHALAKQFDFSPRLLGLMCSEPVPRKSQSLAMKKSTSTLRSRMSIKSHKSSKDSSKGSSKTSSRGEKEMDLDSEESIGMTEMMHSTQLEMVRDLSHYHMVDDVWHWSSVDWGRRFVCLGYNTLHNVHTKNTAEIEHDDTDRKQDIPHGKRVWNWLLLCEDKTVISISEDPFPFSNSNGSLRPSELRTLFTIRRNLVSVFRQLTKAPTPLRETSLIMLPIRHRIGNTEEETAHRPTDAPGLLFYYLFEDWFTTYCLMTRRDNGYAVELDRLRREMLVQADLTHVDQLHHIGCQLSVLKRVYQSYSLIIERVLKKQEATLASLKNSHIVSGPDSLASSMPNPGSPAQLQVSPMQLQEADSLLGVGLSSAARVRFERLQDRIILYALSEIQECIDQKEALVMMNFNLIAIKESFSVESLTRITLLLAKITIVFMPVTLMTGYFSIQFAGVAFEIKNYWWAFAVVLVVSMVMLLLFSFFSGTMDGKIIKKPFTRFMFDVSRRWIGRRRGRGSVKGE</sequence>
<keyword evidence="3" id="KW-0472">Membrane</keyword>
<feature type="compositionally biased region" description="Polar residues" evidence="2">
    <location>
        <begin position="128"/>
        <end position="143"/>
    </location>
</feature>
<evidence type="ECO:0008006" key="6">
    <source>
        <dbReference type="Google" id="ProtNLM"/>
    </source>
</evidence>
<dbReference type="GO" id="GO:0000287">
    <property type="term" value="F:magnesium ion binding"/>
    <property type="evidence" value="ECO:0007669"/>
    <property type="project" value="TreeGrafter"/>
</dbReference>
<reference evidence="4" key="1">
    <citation type="journal article" date="2020" name="Stud. Mycol.">
        <title>101 Dothideomycetes genomes: a test case for predicting lifestyles and emergence of pathogens.</title>
        <authorList>
            <person name="Haridas S."/>
            <person name="Albert R."/>
            <person name="Binder M."/>
            <person name="Bloem J."/>
            <person name="Labutti K."/>
            <person name="Salamov A."/>
            <person name="Andreopoulos B."/>
            <person name="Baker S."/>
            <person name="Barry K."/>
            <person name="Bills G."/>
            <person name="Bluhm B."/>
            <person name="Cannon C."/>
            <person name="Castanera R."/>
            <person name="Culley D."/>
            <person name="Daum C."/>
            <person name="Ezra D."/>
            <person name="Gonzalez J."/>
            <person name="Henrissat B."/>
            <person name="Kuo A."/>
            <person name="Liang C."/>
            <person name="Lipzen A."/>
            <person name="Lutzoni F."/>
            <person name="Magnuson J."/>
            <person name="Mondo S."/>
            <person name="Nolan M."/>
            <person name="Ohm R."/>
            <person name="Pangilinan J."/>
            <person name="Park H.-J."/>
            <person name="Ramirez L."/>
            <person name="Alfaro M."/>
            <person name="Sun H."/>
            <person name="Tritt A."/>
            <person name="Yoshinaga Y."/>
            <person name="Zwiers L.-H."/>
            <person name="Turgeon B."/>
            <person name="Goodwin S."/>
            <person name="Spatafora J."/>
            <person name="Crous P."/>
            <person name="Grigoriev I."/>
        </authorList>
    </citation>
    <scope>NUCLEOTIDE SEQUENCE</scope>
    <source>
        <strain evidence="4">CBS 123094</strain>
    </source>
</reference>
<dbReference type="GO" id="GO:0050897">
    <property type="term" value="F:cobalt ion binding"/>
    <property type="evidence" value="ECO:0007669"/>
    <property type="project" value="TreeGrafter"/>
</dbReference>
<keyword evidence="3" id="KW-0812">Transmembrane</keyword>
<dbReference type="OrthoDB" id="5430812at2759"/>
<feature type="region of interest" description="Disordered" evidence="2">
    <location>
        <begin position="128"/>
        <end position="177"/>
    </location>
</feature>
<dbReference type="GO" id="GO:0015087">
    <property type="term" value="F:cobalt ion transmembrane transporter activity"/>
    <property type="evidence" value="ECO:0007669"/>
    <property type="project" value="TreeGrafter"/>
</dbReference>
<feature type="transmembrane region" description="Helical" evidence="3">
    <location>
        <begin position="524"/>
        <end position="544"/>
    </location>
</feature>
<keyword evidence="3" id="KW-1133">Transmembrane helix</keyword>
<feature type="transmembrane region" description="Helical" evidence="3">
    <location>
        <begin position="556"/>
        <end position="577"/>
    </location>
</feature>
<dbReference type="InterPro" id="IPR002523">
    <property type="entry name" value="MgTranspt_CorA/ZnTranspt_ZntB"/>
</dbReference>
<name>A0A6A5VYH4_9PLEO</name>
<protein>
    <recommendedName>
        <fullName evidence="6">ADP-ribosylation factor</fullName>
    </recommendedName>
</protein>
<dbReference type="PANTHER" id="PTHR46494">
    <property type="entry name" value="CORA FAMILY METAL ION TRANSPORTER (EUROFUNG)"/>
    <property type="match status" value="1"/>
</dbReference>
<organism evidence="4 5">
    <name type="scientific">Amniculicola lignicola CBS 123094</name>
    <dbReference type="NCBI Taxonomy" id="1392246"/>
    <lineage>
        <taxon>Eukaryota</taxon>
        <taxon>Fungi</taxon>
        <taxon>Dikarya</taxon>
        <taxon>Ascomycota</taxon>
        <taxon>Pezizomycotina</taxon>
        <taxon>Dothideomycetes</taxon>
        <taxon>Pleosporomycetidae</taxon>
        <taxon>Pleosporales</taxon>
        <taxon>Amniculicolaceae</taxon>
        <taxon>Amniculicola</taxon>
    </lineage>
</organism>
<dbReference type="AlphaFoldDB" id="A0A6A5VYH4"/>
<evidence type="ECO:0000313" key="5">
    <source>
        <dbReference type="Proteomes" id="UP000799779"/>
    </source>
</evidence>
<dbReference type="PANTHER" id="PTHR46494:SF1">
    <property type="entry name" value="CORA FAMILY METAL ION TRANSPORTER (EUROFUNG)"/>
    <property type="match status" value="1"/>
</dbReference>
<dbReference type="EMBL" id="ML977655">
    <property type="protein sequence ID" value="KAF1994603.1"/>
    <property type="molecule type" value="Genomic_DNA"/>
</dbReference>
<dbReference type="GO" id="GO:0015095">
    <property type="term" value="F:magnesium ion transmembrane transporter activity"/>
    <property type="evidence" value="ECO:0007669"/>
    <property type="project" value="TreeGrafter"/>
</dbReference>
<accession>A0A6A5VYH4</accession>
<gene>
    <name evidence="4" type="ORF">P154DRAFT_447294</name>
</gene>
<proteinExistence type="predicted"/>
<dbReference type="Pfam" id="PF01544">
    <property type="entry name" value="CorA"/>
    <property type="match status" value="1"/>
</dbReference>
<dbReference type="Proteomes" id="UP000799779">
    <property type="component" value="Unassembled WGS sequence"/>
</dbReference>
<dbReference type="GO" id="GO:0005886">
    <property type="term" value="C:plasma membrane"/>
    <property type="evidence" value="ECO:0007669"/>
    <property type="project" value="UniProtKB-SubCell"/>
</dbReference>
<evidence type="ECO:0000256" key="1">
    <source>
        <dbReference type="ARBA" id="ARBA00004651"/>
    </source>
</evidence>
<evidence type="ECO:0000313" key="4">
    <source>
        <dbReference type="EMBL" id="KAF1994603.1"/>
    </source>
</evidence>
<comment type="subcellular location">
    <subcellularLocation>
        <location evidence="1">Cell membrane</location>
        <topology evidence="1">Multi-pass membrane protein</topology>
    </subcellularLocation>
</comment>
<evidence type="ECO:0000256" key="3">
    <source>
        <dbReference type="SAM" id="Phobius"/>
    </source>
</evidence>
<evidence type="ECO:0000256" key="2">
    <source>
        <dbReference type="SAM" id="MobiDB-lite"/>
    </source>
</evidence>